<dbReference type="GO" id="GO:0023051">
    <property type="term" value="P:regulation of signaling"/>
    <property type="evidence" value="ECO:0007669"/>
    <property type="project" value="TreeGrafter"/>
</dbReference>
<dbReference type="Proteomes" id="UP000694701">
    <property type="component" value="Unplaced"/>
</dbReference>
<accession>A0A8C2DQK4</accession>
<dbReference type="InterPro" id="IPR036034">
    <property type="entry name" value="PDZ_sf"/>
</dbReference>
<dbReference type="PANTHER" id="PTHR22829">
    <property type="entry name" value="DEP DOMAIN PROTEIN"/>
    <property type="match status" value="1"/>
</dbReference>
<dbReference type="GO" id="GO:0005096">
    <property type="term" value="F:GTPase activator activity"/>
    <property type="evidence" value="ECO:0007669"/>
    <property type="project" value="TreeGrafter"/>
</dbReference>
<dbReference type="Gene3D" id="1.10.10.10">
    <property type="entry name" value="Winged helix-like DNA-binding domain superfamily/Winged helix DNA-binding domain"/>
    <property type="match status" value="1"/>
</dbReference>
<proteinExistence type="predicted"/>
<dbReference type="SUPFAM" id="SSF50156">
    <property type="entry name" value="PDZ domain-like"/>
    <property type="match status" value="1"/>
</dbReference>
<dbReference type="GO" id="GO:0005886">
    <property type="term" value="C:plasma membrane"/>
    <property type="evidence" value="ECO:0007669"/>
    <property type="project" value="TreeGrafter"/>
</dbReference>
<dbReference type="PANTHER" id="PTHR22829:SF7">
    <property type="entry name" value="DEP DOMAIN-CONTAINING MTOR-INTERACTING PROTEIN"/>
    <property type="match status" value="1"/>
</dbReference>
<organism evidence="1 2">
    <name type="scientific">Cyprinus carpio</name>
    <name type="common">Common carp</name>
    <dbReference type="NCBI Taxonomy" id="7962"/>
    <lineage>
        <taxon>Eukaryota</taxon>
        <taxon>Metazoa</taxon>
        <taxon>Chordata</taxon>
        <taxon>Craniata</taxon>
        <taxon>Vertebrata</taxon>
        <taxon>Euteleostomi</taxon>
        <taxon>Actinopterygii</taxon>
        <taxon>Neopterygii</taxon>
        <taxon>Teleostei</taxon>
        <taxon>Ostariophysi</taxon>
        <taxon>Cypriniformes</taxon>
        <taxon>Cyprinidae</taxon>
        <taxon>Cyprininae</taxon>
        <taxon>Cyprinus</taxon>
    </lineage>
</organism>
<evidence type="ECO:0000313" key="1">
    <source>
        <dbReference type="Ensembl" id="ENSCCRP00020030329.1"/>
    </source>
</evidence>
<sequence>MFSKHKRTNKAKKTSAQKQILDRTFMELLGNIQNAMMTRLQKLIKDCRHHLRKYPNCSVAQGRTYPLEVPDRESAHVYNINVFINVCYHGFIFIVCDKWPVFKDAKLYRFRKDDSTFPFNIEVNVFMHGQRMYEQLLQLRQEKGVAYEPSFPGYMLIDWLLQNGEIEKHGIIQHVSLKHHFFDSGLLYQFCINFRRWRCLSELLHETENEEVKCITHQSQEDQADSPFTLYKTPPCEGNSYFLSVLKRHVTCEELLSPGAPYVKRVLMVSLGFVVRGKSPCYVQAVDPGSSAVAARIRVIITLNGRSVLHLDYCTLSKVVMTGPRVVTLEVMEPVD</sequence>
<protein>
    <submittedName>
        <fullName evidence="1">Si:dkeyp-97e7.9</fullName>
    </submittedName>
</protein>
<dbReference type="GO" id="GO:0007186">
    <property type="term" value="P:G protein-coupled receptor signaling pathway"/>
    <property type="evidence" value="ECO:0007669"/>
    <property type="project" value="TreeGrafter"/>
</dbReference>
<evidence type="ECO:0000313" key="2">
    <source>
        <dbReference type="Proteomes" id="UP000694701"/>
    </source>
</evidence>
<dbReference type="InterPro" id="IPR051832">
    <property type="entry name" value="mTOR-Rac_regulators"/>
</dbReference>
<name>A0A8C2DQK4_CYPCA</name>
<dbReference type="InterPro" id="IPR036388">
    <property type="entry name" value="WH-like_DNA-bd_sf"/>
</dbReference>
<dbReference type="GO" id="GO:0005085">
    <property type="term" value="F:guanyl-nucleotide exchange factor activity"/>
    <property type="evidence" value="ECO:0007669"/>
    <property type="project" value="TreeGrafter"/>
</dbReference>
<dbReference type="AlphaFoldDB" id="A0A8C2DQK4"/>
<dbReference type="Gene3D" id="2.30.42.10">
    <property type="match status" value="1"/>
</dbReference>
<reference evidence="1" key="1">
    <citation type="submission" date="2025-08" db="UniProtKB">
        <authorList>
            <consortium name="Ensembl"/>
        </authorList>
    </citation>
    <scope>IDENTIFICATION</scope>
</reference>
<dbReference type="SUPFAM" id="SSF46785">
    <property type="entry name" value="Winged helix' DNA-binding domain"/>
    <property type="match status" value="1"/>
</dbReference>
<dbReference type="Ensembl" id="ENSCCRT00020033194.1">
    <property type="protein sequence ID" value="ENSCCRP00020030329.1"/>
    <property type="gene ID" value="ENSCCRG00020013710.1"/>
</dbReference>
<dbReference type="InterPro" id="IPR036390">
    <property type="entry name" value="WH_DNA-bd_sf"/>
</dbReference>